<organism evidence="3 4">
    <name type="scientific">Aphanomyces stellatus</name>
    <dbReference type="NCBI Taxonomy" id="120398"/>
    <lineage>
        <taxon>Eukaryota</taxon>
        <taxon>Sar</taxon>
        <taxon>Stramenopiles</taxon>
        <taxon>Oomycota</taxon>
        <taxon>Saprolegniomycetes</taxon>
        <taxon>Saprolegniales</taxon>
        <taxon>Verrucalvaceae</taxon>
        <taxon>Aphanomyces</taxon>
    </lineage>
</organism>
<name>A0A485KQI9_9STRA</name>
<reference evidence="2" key="2">
    <citation type="submission" date="2019-06" db="EMBL/GenBank/DDBJ databases">
        <title>Genomics analysis of Aphanomyces spp. identifies a new class of oomycete effector associated with host adaptation.</title>
        <authorList>
            <person name="Gaulin E."/>
        </authorList>
    </citation>
    <scope>NUCLEOTIDE SEQUENCE</scope>
    <source>
        <strain evidence="2">CBS 578.67</strain>
    </source>
</reference>
<evidence type="ECO:0000313" key="3">
    <source>
        <dbReference type="EMBL" id="VFT87368.1"/>
    </source>
</evidence>
<dbReference type="EMBL" id="CAADRA010005232">
    <property type="protein sequence ID" value="VFT87368.1"/>
    <property type="molecule type" value="Genomic_DNA"/>
</dbReference>
<dbReference type="PANTHER" id="PTHR31827">
    <property type="entry name" value="EMB|CAB89363.1"/>
    <property type="match status" value="1"/>
</dbReference>
<accession>A0A485KQI9</accession>
<evidence type="ECO:0000259" key="1">
    <source>
        <dbReference type="Pfam" id="PF24906"/>
    </source>
</evidence>
<dbReference type="PANTHER" id="PTHR31827:SF1">
    <property type="entry name" value="EMB|CAB89363.1"/>
    <property type="match status" value="1"/>
</dbReference>
<dbReference type="Pfam" id="PF24906">
    <property type="entry name" value="Zf_WRKY19"/>
    <property type="match status" value="1"/>
</dbReference>
<feature type="domain" description="WRKY19-like zinc finger" evidence="1">
    <location>
        <begin position="49"/>
        <end position="72"/>
    </location>
</feature>
<evidence type="ECO:0000313" key="4">
    <source>
        <dbReference type="Proteomes" id="UP000332933"/>
    </source>
</evidence>
<dbReference type="Proteomes" id="UP000332933">
    <property type="component" value="Unassembled WGS sequence"/>
</dbReference>
<sequence length="102" mass="10912">MCLMHARQAACVSPASSTPKLKRRNKKCKSDDCHSFARSGGYCTRHGGGRKCKVDGCVTASQTGGFCRVHGGGSKCKAPHCDQFARVRGLCLPHSRTTADDL</sequence>
<dbReference type="OrthoDB" id="65712at2759"/>
<evidence type="ECO:0000313" key="2">
    <source>
        <dbReference type="EMBL" id="KAF0698930.1"/>
    </source>
</evidence>
<proteinExistence type="predicted"/>
<dbReference type="AlphaFoldDB" id="A0A485KQI9"/>
<reference evidence="3 4" key="1">
    <citation type="submission" date="2019-03" db="EMBL/GenBank/DDBJ databases">
        <authorList>
            <person name="Gaulin E."/>
            <person name="Dumas B."/>
        </authorList>
    </citation>
    <scope>NUCLEOTIDE SEQUENCE [LARGE SCALE GENOMIC DNA]</scope>
    <source>
        <strain evidence="3">CBS 568.67</strain>
    </source>
</reference>
<protein>
    <submittedName>
        <fullName evidence="3">Aste57867_10494 protein</fullName>
    </submittedName>
</protein>
<keyword evidence="4" id="KW-1185">Reference proteome</keyword>
<dbReference type="EMBL" id="VJMH01005211">
    <property type="protein sequence ID" value="KAF0698930.1"/>
    <property type="molecule type" value="Genomic_DNA"/>
</dbReference>
<gene>
    <name evidence="3" type="primary">Aste57867_10494</name>
    <name evidence="2" type="ORF">As57867_010454</name>
    <name evidence="3" type="ORF">ASTE57867_10494</name>
</gene>
<dbReference type="InterPro" id="IPR056866">
    <property type="entry name" value="Znf_WRKY19"/>
</dbReference>